<evidence type="ECO:0000256" key="13">
    <source>
        <dbReference type="ARBA" id="ARBA00033459"/>
    </source>
</evidence>
<organism evidence="16 17">
    <name type="scientific">Aspergillus nomiae NRRL (strain ATCC 15546 / NRRL 13137 / CBS 260.88 / M93)</name>
    <dbReference type="NCBI Taxonomy" id="1509407"/>
    <lineage>
        <taxon>Eukaryota</taxon>
        <taxon>Fungi</taxon>
        <taxon>Dikarya</taxon>
        <taxon>Ascomycota</taxon>
        <taxon>Pezizomycotina</taxon>
        <taxon>Eurotiomycetes</taxon>
        <taxon>Eurotiomycetidae</taxon>
        <taxon>Eurotiales</taxon>
        <taxon>Aspergillaceae</taxon>
        <taxon>Aspergillus</taxon>
        <taxon>Aspergillus subgen. Circumdati</taxon>
    </lineage>
</organism>
<dbReference type="SUPFAM" id="SSF52743">
    <property type="entry name" value="Subtilisin-like"/>
    <property type="match status" value="1"/>
</dbReference>
<dbReference type="PROSITE" id="PS51892">
    <property type="entry name" value="SUBTILASE"/>
    <property type="match status" value="1"/>
</dbReference>
<dbReference type="EC" id="3.4.21.63" evidence="3"/>
<dbReference type="EMBL" id="JNOM01000562">
    <property type="protein sequence ID" value="KNG80666.1"/>
    <property type="molecule type" value="Genomic_DNA"/>
</dbReference>
<keyword evidence="5" id="KW-0645">Protease</keyword>
<dbReference type="AlphaFoldDB" id="A0A0L1IM30"/>
<dbReference type="InterPro" id="IPR036852">
    <property type="entry name" value="Peptidase_S8/S53_dom_sf"/>
</dbReference>
<evidence type="ECO:0000256" key="14">
    <source>
        <dbReference type="PROSITE-ProRule" id="PRU01240"/>
    </source>
</evidence>
<dbReference type="InterPro" id="IPR050131">
    <property type="entry name" value="Peptidase_S8_subtilisin-like"/>
</dbReference>
<dbReference type="Pfam" id="PF00082">
    <property type="entry name" value="Peptidase_S8"/>
    <property type="match status" value="1"/>
</dbReference>
<evidence type="ECO:0000256" key="1">
    <source>
        <dbReference type="ARBA" id="ARBA00001242"/>
    </source>
</evidence>
<evidence type="ECO:0000256" key="4">
    <source>
        <dbReference type="ARBA" id="ARBA00019429"/>
    </source>
</evidence>
<dbReference type="GeneID" id="26813410"/>
<sequence>MVTLGPFRALLLRASSQSPRYEGLEVWDSTGINYAHLMFEGLARPGFVAVPEPDLDTYGYGIYVAGTIGSRVYGVAKRTQLISARAFLVERASTSIILLGHAWAINDIKGDAFSENFNALGMTIVVAAGNEGVPAITTSLASSPHAITVGAIAAGNLEASSNWVVALDIFAPGVDTLSTYIPSPMVMATKSGMSMASPHIYGLAM</sequence>
<accession>A0A0L1IM30</accession>
<dbReference type="STRING" id="1509407.A0A0L1IM30"/>
<evidence type="ECO:0000256" key="8">
    <source>
        <dbReference type="ARBA" id="ARBA00023145"/>
    </source>
</evidence>
<evidence type="ECO:0000313" key="16">
    <source>
        <dbReference type="EMBL" id="KNG80666.1"/>
    </source>
</evidence>
<evidence type="ECO:0000256" key="3">
    <source>
        <dbReference type="ARBA" id="ARBA00011951"/>
    </source>
</evidence>
<protein>
    <recommendedName>
        <fullName evidence="4">Alkaline protease 1</fullName>
        <ecNumber evidence="3">3.4.21.63</ecNumber>
    </recommendedName>
    <alternativeName>
        <fullName evidence="13">Aspergillopeptidase B</fullName>
    </alternativeName>
    <alternativeName>
        <fullName evidence="12">Aspergillus proteinase B</fullName>
    </alternativeName>
    <alternativeName>
        <fullName evidence="11">Elastase</fullName>
    </alternativeName>
    <alternativeName>
        <fullName evidence="10">Elastinolytic serine proteinase</fullName>
    </alternativeName>
    <alternativeName>
        <fullName evidence="9">Oryzin</fullName>
    </alternativeName>
</protein>
<evidence type="ECO:0000313" key="17">
    <source>
        <dbReference type="Proteomes" id="UP000037505"/>
    </source>
</evidence>
<keyword evidence="7" id="KW-0720">Serine protease</keyword>
<evidence type="ECO:0000256" key="7">
    <source>
        <dbReference type="ARBA" id="ARBA00022825"/>
    </source>
</evidence>
<dbReference type="PANTHER" id="PTHR43806:SF58">
    <property type="entry name" value="ALKALINE PROTEASE 1-RELATED"/>
    <property type="match status" value="1"/>
</dbReference>
<feature type="domain" description="Peptidase S8/S53" evidence="15">
    <location>
        <begin position="59"/>
        <end position="202"/>
    </location>
</feature>
<keyword evidence="7" id="KW-0378">Hydrolase</keyword>
<keyword evidence="17" id="KW-1185">Reference proteome</keyword>
<evidence type="ECO:0000256" key="10">
    <source>
        <dbReference type="ARBA" id="ARBA00031429"/>
    </source>
</evidence>
<evidence type="ECO:0000256" key="12">
    <source>
        <dbReference type="ARBA" id="ARBA00033045"/>
    </source>
</evidence>
<gene>
    <name evidence="16" type="ORF">ANOM_011606</name>
</gene>
<evidence type="ECO:0000259" key="15">
    <source>
        <dbReference type="Pfam" id="PF00082"/>
    </source>
</evidence>
<evidence type="ECO:0000256" key="2">
    <source>
        <dbReference type="ARBA" id="ARBA00011073"/>
    </source>
</evidence>
<dbReference type="Gene3D" id="3.40.50.200">
    <property type="entry name" value="Peptidase S8/S53 domain"/>
    <property type="match status" value="1"/>
</dbReference>
<dbReference type="GO" id="GO:0004252">
    <property type="term" value="F:serine-type endopeptidase activity"/>
    <property type="evidence" value="ECO:0007669"/>
    <property type="project" value="InterPro"/>
</dbReference>
<dbReference type="PANTHER" id="PTHR43806">
    <property type="entry name" value="PEPTIDASE S8"/>
    <property type="match status" value="1"/>
</dbReference>
<reference evidence="16 17" key="1">
    <citation type="submission" date="2014-06" db="EMBL/GenBank/DDBJ databases">
        <title>The Genome of the Aflatoxigenic Filamentous Fungus Aspergillus nomius.</title>
        <authorList>
            <person name="Moore M.G."/>
            <person name="Shannon B.M."/>
            <person name="Brian M.M."/>
        </authorList>
    </citation>
    <scope>NUCLEOTIDE SEQUENCE [LARGE SCALE GENOMIC DNA]</scope>
    <source>
        <strain evidence="16 17">NRRL 13137</strain>
    </source>
</reference>
<dbReference type="GO" id="GO:0006508">
    <property type="term" value="P:proteolysis"/>
    <property type="evidence" value="ECO:0007669"/>
    <property type="project" value="UniProtKB-KW"/>
</dbReference>
<dbReference type="InterPro" id="IPR000209">
    <property type="entry name" value="Peptidase_S8/S53_dom"/>
</dbReference>
<keyword evidence="8" id="KW-0865">Zymogen</keyword>
<comment type="caution">
    <text evidence="14">Lacks conserved residue(s) required for the propagation of feature annotation.</text>
</comment>
<dbReference type="Proteomes" id="UP000037505">
    <property type="component" value="Unassembled WGS sequence"/>
</dbReference>
<comment type="caution">
    <text evidence="16">The sequence shown here is derived from an EMBL/GenBank/DDBJ whole genome shotgun (WGS) entry which is preliminary data.</text>
</comment>
<evidence type="ECO:0000256" key="5">
    <source>
        <dbReference type="ARBA" id="ARBA00022670"/>
    </source>
</evidence>
<dbReference type="RefSeq" id="XP_015401589.1">
    <property type="nucleotide sequence ID" value="XM_015556862.1"/>
</dbReference>
<comment type="catalytic activity">
    <reaction evidence="1">
        <text>Hydrolysis of proteins with broad specificity, and of Bz-Arg-OEt &gt; Ac-Tyr-OEt. Does not hydrolyze peptide amides.</text>
        <dbReference type="EC" id="3.4.21.63"/>
    </reaction>
</comment>
<evidence type="ECO:0000256" key="9">
    <source>
        <dbReference type="ARBA" id="ARBA00031236"/>
    </source>
</evidence>
<name>A0A0L1IM30_ASPN3</name>
<evidence type="ECO:0000256" key="6">
    <source>
        <dbReference type="ARBA" id="ARBA00022729"/>
    </source>
</evidence>
<comment type="similarity">
    <text evidence="2 14">Belongs to the peptidase S8 family.</text>
</comment>
<evidence type="ECO:0000256" key="11">
    <source>
        <dbReference type="ARBA" id="ARBA00031855"/>
    </source>
</evidence>
<proteinExistence type="inferred from homology"/>
<keyword evidence="6" id="KW-0732">Signal</keyword>